<protein>
    <submittedName>
        <fullName evidence="2">Uncharacterized protein</fullName>
    </submittedName>
</protein>
<evidence type="ECO:0000313" key="2">
    <source>
        <dbReference type="EMBL" id="KAH3878111.1"/>
    </source>
</evidence>
<reference evidence="2" key="2">
    <citation type="submission" date="2020-11" db="EMBL/GenBank/DDBJ databases">
        <authorList>
            <person name="McCartney M.A."/>
            <person name="Auch B."/>
            <person name="Kono T."/>
            <person name="Mallez S."/>
            <person name="Becker A."/>
            <person name="Gohl D.M."/>
            <person name="Silverstein K.A.T."/>
            <person name="Koren S."/>
            <person name="Bechman K.B."/>
            <person name="Herman A."/>
            <person name="Abrahante J.E."/>
            <person name="Garbe J."/>
        </authorList>
    </citation>
    <scope>NUCLEOTIDE SEQUENCE</scope>
    <source>
        <strain evidence="2">Duluth1</strain>
        <tissue evidence="2">Whole animal</tissue>
    </source>
</reference>
<name>A0A9D4MMB1_DREPO</name>
<reference evidence="2" key="1">
    <citation type="journal article" date="2019" name="bioRxiv">
        <title>The Genome of the Zebra Mussel, Dreissena polymorpha: A Resource for Invasive Species Research.</title>
        <authorList>
            <person name="McCartney M.A."/>
            <person name="Auch B."/>
            <person name="Kono T."/>
            <person name="Mallez S."/>
            <person name="Zhang Y."/>
            <person name="Obille A."/>
            <person name="Becker A."/>
            <person name="Abrahante J.E."/>
            <person name="Garbe J."/>
            <person name="Badalamenti J.P."/>
            <person name="Herman A."/>
            <person name="Mangelson H."/>
            <person name="Liachko I."/>
            <person name="Sullivan S."/>
            <person name="Sone E.D."/>
            <person name="Koren S."/>
            <person name="Silverstein K.A.T."/>
            <person name="Beckman K.B."/>
            <person name="Gohl D.M."/>
        </authorList>
    </citation>
    <scope>NUCLEOTIDE SEQUENCE</scope>
    <source>
        <strain evidence="2">Duluth1</strain>
        <tissue evidence="2">Whole animal</tissue>
    </source>
</reference>
<organism evidence="2 3">
    <name type="scientific">Dreissena polymorpha</name>
    <name type="common">Zebra mussel</name>
    <name type="synonym">Mytilus polymorpha</name>
    <dbReference type="NCBI Taxonomy" id="45954"/>
    <lineage>
        <taxon>Eukaryota</taxon>
        <taxon>Metazoa</taxon>
        <taxon>Spiralia</taxon>
        <taxon>Lophotrochozoa</taxon>
        <taxon>Mollusca</taxon>
        <taxon>Bivalvia</taxon>
        <taxon>Autobranchia</taxon>
        <taxon>Heteroconchia</taxon>
        <taxon>Euheterodonta</taxon>
        <taxon>Imparidentia</taxon>
        <taxon>Neoheterodontei</taxon>
        <taxon>Myida</taxon>
        <taxon>Dreissenoidea</taxon>
        <taxon>Dreissenidae</taxon>
        <taxon>Dreissena</taxon>
    </lineage>
</organism>
<evidence type="ECO:0000256" key="1">
    <source>
        <dbReference type="SAM" id="MobiDB-lite"/>
    </source>
</evidence>
<dbReference type="AlphaFoldDB" id="A0A9D4MMB1"/>
<feature type="region of interest" description="Disordered" evidence="1">
    <location>
        <begin position="112"/>
        <end position="138"/>
    </location>
</feature>
<comment type="caution">
    <text evidence="2">The sequence shown here is derived from an EMBL/GenBank/DDBJ whole genome shotgun (WGS) entry which is preliminary data.</text>
</comment>
<gene>
    <name evidence="2" type="ORF">DPMN_001995</name>
</gene>
<evidence type="ECO:0000313" key="3">
    <source>
        <dbReference type="Proteomes" id="UP000828390"/>
    </source>
</evidence>
<dbReference type="Proteomes" id="UP000828390">
    <property type="component" value="Unassembled WGS sequence"/>
</dbReference>
<dbReference type="EMBL" id="JAIWYP010000001">
    <property type="protein sequence ID" value="KAH3878111.1"/>
    <property type="molecule type" value="Genomic_DNA"/>
</dbReference>
<proteinExistence type="predicted"/>
<sequence>MGDSTEFRTDTQASLRDTASTTIKVWPKTWPIVTNHRRNVYGRKLYALATLIFNMLKTSNRCRRRTVNANGPNEDHNFPNCSIKTPIGLDPLFSDRGLIGMIIVKSQLSRKIPGHHGDQTRDLPVPNQAGTLRRRYKS</sequence>
<accession>A0A9D4MMB1</accession>
<keyword evidence="3" id="KW-1185">Reference proteome</keyword>